<feature type="region of interest" description="Disordered" evidence="2">
    <location>
        <begin position="620"/>
        <end position="655"/>
    </location>
</feature>
<evidence type="ECO:0000256" key="1">
    <source>
        <dbReference type="SAM" id="Coils"/>
    </source>
</evidence>
<evidence type="ECO:0000313" key="4">
    <source>
        <dbReference type="EMBL" id="HIX57586.1"/>
    </source>
</evidence>
<evidence type="ECO:0000256" key="3">
    <source>
        <dbReference type="SAM" id="Phobius"/>
    </source>
</evidence>
<keyword evidence="3" id="KW-1133">Transmembrane helix</keyword>
<keyword evidence="3" id="KW-0812">Transmembrane</keyword>
<proteinExistence type="predicted"/>
<name>A0A9D1WEA1_9GAMM</name>
<feature type="compositionally biased region" description="Polar residues" evidence="2">
    <location>
        <begin position="116"/>
        <end position="130"/>
    </location>
</feature>
<feature type="compositionally biased region" description="Acidic residues" evidence="2">
    <location>
        <begin position="621"/>
        <end position="634"/>
    </location>
</feature>
<organism evidence="4 5">
    <name type="scientific">Candidatus Anaerobiospirillum pullistercoris</name>
    <dbReference type="NCBI Taxonomy" id="2838452"/>
    <lineage>
        <taxon>Bacteria</taxon>
        <taxon>Pseudomonadati</taxon>
        <taxon>Pseudomonadota</taxon>
        <taxon>Gammaproteobacteria</taxon>
        <taxon>Aeromonadales</taxon>
        <taxon>Succinivibrionaceae</taxon>
        <taxon>Anaerobiospirillum</taxon>
    </lineage>
</organism>
<reference evidence="4" key="2">
    <citation type="submission" date="2021-04" db="EMBL/GenBank/DDBJ databases">
        <authorList>
            <person name="Gilroy R."/>
        </authorList>
    </citation>
    <scope>NUCLEOTIDE SEQUENCE</scope>
    <source>
        <strain evidence="4">USASDec5-558</strain>
    </source>
</reference>
<feature type="region of interest" description="Disordered" evidence="2">
    <location>
        <begin position="116"/>
        <end position="140"/>
    </location>
</feature>
<keyword evidence="1" id="KW-0175">Coiled coil</keyword>
<accession>A0A9D1WEA1</accession>
<feature type="transmembrane region" description="Helical" evidence="3">
    <location>
        <begin position="1283"/>
        <end position="1305"/>
    </location>
</feature>
<protein>
    <submittedName>
        <fullName evidence="4">Uncharacterized protein</fullName>
    </submittedName>
</protein>
<comment type="caution">
    <text evidence="4">The sequence shown here is derived from an EMBL/GenBank/DDBJ whole genome shotgun (WGS) entry which is preliminary data.</text>
</comment>
<sequence length="1321" mass="142696">MSAQQKKQQHQVSAQMQIHAPVKSTVPVAGTHHAACAVGSLRLHCSALWQALLRRSWSLGLCAGFSLVVALPVAQASSADSQNVALNKDAAIEAAVATKPRADSLLVGEVAQQLPQAEASQSHSGSTLSQAETAHAAEEEEELISVAMDSEGTEEPLDLETKAKLDPLAQEEPSFWQRLFSFNSANASEGDIVTSYQNTFFIPELMTSLQPLQDQAAAGQVDLVSAVPFKFSEDMLTETGPQEQVMLEQIHHGISFISYLLHMYTPQTMDYNVPVLFVDAAALDHVSKAYNIRKGTTLVGSGKPTLEANGVSSQKQQEAAALAQARQKRDEHIEQVNQQLNNLSIAVDGVYGAPEQAEQGVATLVQDQGATTTATVVGPEQCQGMTVIEADLKGKCRSEQQYNGMVVLSLPVAEVLREGIFSAIPQQVTPNVLHANYFAQGVDLGMRLVGVNSSYEPRNGSFTAPLHSFDKHLYSPSLQQYVKPELSFAQIGKDCSQGKQDGECQLYFVGQNLNNLLQAGNEFSAFNLKQQASLDVGTPYAAINRQSQDLKTQGQDEREEQVAEAAEQAVEDAQDGKLPVDGAIAASGAASENALAAAVDASEEDDLQDNLSDMMDAVISSDDESSEESSEESSAELAAASNAGNASASDANASNASVASAEPALAPVETQEPAQKKVTLANVIAAEANTAAQMASSAKRKAAERFAGKSDAAQSEAVGQNLEIRSEKQDLYGIPVTFSALGKPLLGLRNTLLSDDQYKNYTFLTEAEMAVLSDLGYRIEPREFFGRSIYSFGSPERRIVRTVQNDFALYDHATELYEKRKPSQTPLAVGLHLYGSYNDVVHSGNVLTAGSGSIGVRVDGSENFYYQTNNSSIIASGDSNVGLGFTYGRDNRAYISGHISALGRQGIGIKVDMGSNIYSDLVEYRGSYIRVRTLDYLHGIVSELDAARVPLLDDLNGPQISELIIDGEVEGSDAAIYIDESSFVKSINVTSNARLTGGIYSTWNPRSTGTGDILVSHDAKRSVIDAVVQYPRDPHDSLTGNEFITNFLNTDINLGVTLDERNRVLYTDSSKRLPLGNDQSRVVLSGDVSSNTFKLRHIAGKSTILGNVRASNVDVFSGILSLCSPQDFATNQIGSLRVHNNAVLDYVNGKSSNTYVQSNVVLGSNVTIRVDVDAEGRILDEVSWNGDFNVRNYQFTVEPGMPYNEIRRLSADPKAMLNFIANFMQSANQKFSVVGVTVRVPNYIWDSAGNYGRELKCNARGCRIGAFTSSNALKTSITNAERWRYIVSFSGLVLLILGTYAYFYVPRVLAKRKAKKAQEQA</sequence>
<feature type="coiled-coil region" evidence="1">
    <location>
        <begin position="315"/>
        <end position="342"/>
    </location>
</feature>
<feature type="compositionally biased region" description="Low complexity" evidence="2">
    <location>
        <begin position="635"/>
        <end position="655"/>
    </location>
</feature>
<evidence type="ECO:0000313" key="5">
    <source>
        <dbReference type="Proteomes" id="UP000886829"/>
    </source>
</evidence>
<keyword evidence="3" id="KW-0472">Membrane</keyword>
<dbReference type="Proteomes" id="UP000886829">
    <property type="component" value="Unassembled WGS sequence"/>
</dbReference>
<dbReference type="EMBL" id="DXEV01000175">
    <property type="protein sequence ID" value="HIX57586.1"/>
    <property type="molecule type" value="Genomic_DNA"/>
</dbReference>
<evidence type="ECO:0000256" key="2">
    <source>
        <dbReference type="SAM" id="MobiDB-lite"/>
    </source>
</evidence>
<gene>
    <name evidence="4" type="ORF">H9850_08980</name>
</gene>
<reference evidence="4" key="1">
    <citation type="journal article" date="2021" name="PeerJ">
        <title>Extensive microbial diversity within the chicken gut microbiome revealed by metagenomics and culture.</title>
        <authorList>
            <person name="Gilroy R."/>
            <person name="Ravi A."/>
            <person name="Getino M."/>
            <person name="Pursley I."/>
            <person name="Horton D.L."/>
            <person name="Alikhan N.F."/>
            <person name="Baker D."/>
            <person name="Gharbi K."/>
            <person name="Hall N."/>
            <person name="Watson M."/>
            <person name="Adriaenssens E.M."/>
            <person name="Foster-Nyarko E."/>
            <person name="Jarju S."/>
            <person name="Secka A."/>
            <person name="Antonio M."/>
            <person name="Oren A."/>
            <person name="Chaudhuri R.R."/>
            <person name="La Ragione R."/>
            <person name="Hildebrand F."/>
            <person name="Pallen M.J."/>
        </authorList>
    </citation>
    <scope>NUCLEOTIDE SEQUENCE</scope>
    <source>
        <strain evidence="4">USASDec5-558</strain>
    </source>
</reference>